<reference evidence="1" key="1">
    <citation type="submission" date="2023-04" db="EMBL/GenBank/DDBJ databases">
        <title>A chromosome-level genome assembly of the parasitoid wasp Eretmocerus hayati.</title>
        <authorList>
            <person name="Zhong Y."/>
            <person name="Liu S."/>
            <person name="Liu Y."/>
        </authorList>
    </citation>
    <scope>NUCLEOTIDE SEQUENCE</scope>
    <source>
        <strain evidence="1">ZJU_SS_LIU_2023</strain>
    </source>
</reference>
<evidence type="ECO:0000313" key="2">
    <source>
        <dbReference type="Proteomes" id="UP001239111"/>
    </source>
</evidence>
<sequence>MMDIDSPALVHAEPPIIDSDDDSTRSAGSSMPNNNIDSQMNVSIESVENEPPNSTPINTGSGGMKRLEDELESLKRQLSEKDKVCKKVLQQNKVYAGRIKYWKKANRINEYEKKRDIDILRRKN</sequence>
<dbReference type="EMBL" id="CM056742">
    <property type="protein sequence ID" value="KAJ8680724.1"/>
    <property type="molecule type" value="Genomic_DNA"/>
</dbReference>
<accession>A0ACC2PAT6</accession>
<gene>
    <name evidence="1" type="ORF">QAD02_016511</name>
</gene>
<protein>
    <submittedName>
        <fullName evidence="1">Uncharacterized protein</fullName>
    </submittedName>
</protein>
<proteinExistence type="predicted"/>
<organism evidence="1 2">
    <name type="scientific">Eretmocerus hayati</name>
    <dbReference type="NCBI Taxonomy" id="131215"/>
    <lineage>
        <taxon>Eukaryota</taxon>
        <taxon>Metazoa</taxon>
        <taxon>Ecdysozoa</taxon>
        <taxon>Arthropoda</taxon>
        <taxon>Hexapoda</taxon>
        <taxon>Insecta</taxon>
        <taxon>Pterygota</taxon>
        <taxon>Neoptera</taxon>
        <taxon>Endopterygota</taxon>
        <taxon>Hymenoptera</taxon>
        <taxon>Apocrita</taxon>
        <taxon>Proctotrupomorpha</taxon>
        <taxon>Chalcidoidea</taxon>
        <taxon>Aphelinidae</taxon>
        <taxon>Aphelininae</taxon>
        <taxon>Eretmocerus</taxon>
    </lineage>
</organism>
<evidence type="ECO:0000313" key="1">
    <source>
        <dbReference type="EMBL" id="KAJ8680724.1"/>
    </source>
</evidence>
<comment type="caution">
    <text evidence="1">The sequence shown here is derived from an EMBL/GenBank/DDBJ whole genome shotgun (WGS) entry which is preliminary data.</text>
</comment>
<name>A0ACC2PAT6_9HYME</name>
<keyword evidence="2" id="KW-1185">Reference proteome</keyword>
<dbReference type="Proteomes" id="UP001239111">
    <property type="component" value="Chromosome 2"/>
</dbReference>